<gene>
    <name evidence="2" type="ORF">IAC53_01145</name>
</gene>
<dbReference type="EMBL" id="DVMW01000011">
    <property type="protein sequence ID" value="HIU35199.1"/>
    <property type="molecule type" value="Genomic_DNA"/>
</dbReference>
<evidence type="ECO:0000313" key="2">
    <source>
        <dbReference type="EMBL" id="HIU35199.1"/>
    </source>
</evidence>
<evidence type="ECO:0000256" key="1">
    <source>
        <dbReference type="SAM" id="SignalP"/>
    </source>
</evidence>
<dbReference type="Proteomes" id="UP000824071">
    <property type="component" value="Unassembled WGS sequence"/>
</dbReference>
<name>A0A9D1LD08_9FIRM</name>
<dbReference type="AlphaFoldDB" id="A0A9D1LD08"/>
<evidence type="ECO:0000313" key="3">
    <source>
        <dbReference type="Proteomes" id="UP000824071"/>
    </source>
</evidence>
<sequence length="357" mass="39118">MQKRVWKVGCLVLVLALCAAAFSGCELSLSANAGPEPVAVTLKTDLRDARFTFTYGELRDLIDAETLSNLFEDYENKTDDVTVELGYYDLRARFGEKEDVFNAVMGLLDEADLAALNGNRTEVLAYYTELANAVKAQKPETIRSESFWVDDGTITFTDEAGSVQDDGSPISKAARLFKDMSMQGISSVLPENETLAAGTDLTDLLYLYGSDDLTALTDADLEAAYSSVNETTEKDSEENDVVTELTRTVELHVKPETQSILRAINVRDEAAVLEKLNRPENSFTINGYEMAFTSLTITATFDAATDELLTLSYDRTMHVTATVTGEGTLAPLGTQTVEFDCGANTYYQFGWADRADA</sequence>
<protein>
    <submittedName>
        <fullName evidence="2">Uncharacterized protein</fullName>
    </submittedName>
</protein>
<reference evidence="2" key="1">
    <citation type="submission" date="2020-10" db="EMBL/GenBank/DDBJ databases">
        <authorList>
            <person name="Gilroy R."/>
        </authorList>
    </citation>
    <scope>NUCLEOTIDE SEQUENCE</scope>
    <source>
        <strain evidence="2">ChiGjej1B1-19959</strain>
    </source>
</reference>
<feature type="signal peptide" evidence="1">
    <location>
        <begin position="1"/>
        <end position="33"/>
    </location>
</feature>
<proteinExistence type="predicted"/>
<organism evidence="2 3">
    <name type="scientific">Candidatus Fimenecus excrementigallinarum</name>
    <dbReference type="NCBI Taxonomy" id="2840816"/>
    <lineage>
        <taxon>Bacteria</taxon>
        <taxon>Bacillati</taxon>
        <taxon>Bacillota</taxon>
        <taxon>Clostridia</taxon>
        <taxon>Candidatus Fimenecus</taxon>
    </lineage>
</organism>
<accession>A0A9D1LD08</accession>
<reference evidence="2" key="2">
    <citation type="journal article" date="2021" name="PeerJ">
        <title>Extensive microbial diversity within the chicken gut microbiome revealed by metagenomics and culture.</title>
        <authorList>
            <person name="Gilroy R."/>
            <person name="Ravi A."/>
            <person name="Getino M."/>
            <person name="Pursley I."/>
            <person name="Horton D.L."/>
            <person name="Alikhan N.F."/>
            <person name="Baker D."/>
            <person name="Gharbi K."/>
            <person name="Hall N."/>
            <person name="Watson M."/>
            <person name="Adriaenssens E.M."/>
            <person name="Foster-Nyarko E."/>
            <person name="Jarju S."/>
            <person name="Secka A."/>
            <person name="Antonio M."/>
            <person name="Oren A."/>
            <person name="Chaudhuri R.R."/>
            <person name="La Ragione R."/>
            <person name="Hildebrand F."/>
            <person name="Pallen M.J."/>
        </authorList>
    </citation>
    <scope>NUCLEOTIDE SEQUENCE</scope>
    <source>
        <strain evidence="2">ChiGjej1B1-19959</strain>
    </source>
</reference>
<feature type="chain" id="PRO_5039171072" evidence="1">
    <location>
        <begin position="34"/>
        <end position="357"/>
    </location>
</feature>
<dbReference type="PROSITE" id="PS51257">
    <property type="entry name" value="PROKAR_LIPOPROTEIN"/>
    <property type="match status" value="1"/>
</dbReference>
<comment type="caution">
    <text evidence="2">The sequence shown here is derived from an EMBL/GenBank/DDBJ whole genome shotgun (WGS) entry which is preliminary data.</text>
</comment>
<keyword evidence="1" id="KW-0732">Signal</keyword>